<dbReference type="SMART" id="SM00267">
    <property type="entry name" value="GGDEF"/>
    <property type="match status" value="1"/>
</dbReference>
<name>A0A7W8LLM7_9SPIR</name>
<comment type="caution">
    <text evidence="3">The sequence shown here is derived from an EMBL/GenBank/DDBJ whole genome shotgun (WGS) entry which is preliminary data.</text>
</comment>
<sequence length="462" mass="52706">MESHQESVQKHSITGINIQLLNVFFIVITAIVFCFILIISNAVNNRFLAVKNALDKFIICEQSSELIKESSSYLTDQARLFVVTHKTDYVKSYLEEINVNRRQHKALENLEKVCSEKDLALQRLKIALEQGQSLINMELYAIRLAYSTLDIDEIPAQISEIPIRAIDLNVSKEKLQETALNNLFGEGYLIYKTRINENCRLTIAAIEEQIKNDLNLNSNELGTNISRLRFLFLTLLLLNVILFISFAYLIILPLERFKTAIENDERLNVIGSLECKHLAESYNEIYDIKAQNEKSLLKKAEYDSLTGILNRRAFDQICRSSSEKKQQLALLLIDMDNFKYINDNYGHAGGDTALQELARILSETFRTDDYVARIGGDEFVVILPNCSRSASNIIKQKILNVNEKLLNIKDNIKPVSVSVGVAFSDEGFTDDLFKKADKALYIVKEKGKRGCEIYEENYVTEV</sequence>
<dbReference type="PROSITE" id="PS50887">
    <property type="entry name" value="GGDEF"/>
    <property type="match status" value="1"/>
</dbReference>
<dbReference type="InterPro" id="IPR052163">
    <property type="entry name" value="DGC-Regulatory_Protein"/>
</dbReference>
<dbReference type="AlphaFoldDB" id="A0A7W8LLM7"/>
<dbReference type="InterPro" id="IPR000160">
    <property type="entry name" value="GGDEF_dom"/>
</dbReference>
<feature type="transmembrane region" description="Helical" evidence="1">
    <location>
        <begin position="230"/>
        <end position="251"/>
    </location>
</feature>
<dbReference type="SUPFAM" id="SSF55073">
    <property type="entry name" value="Nucleotide cyclase"/>
    <property type="match status" value="1"/>
</dbReference>
<feature type="domain" description="GGDEF" evidence="2">
    <location>
        <begin position="326"/>
        <end position="456"/>
    </location>
</feature>
<dbReference type="PANTHER" id="PTHR46663:SF2">
    <property type="entry name" value="GGDEF DOMAIN-CONTAINING PROTEIN"/>
    <property type="match status" value="1"/>
</dbReference>
<keyword evidence="4" id="KW-1185">Reference proteome</keyword>
<dbReference type="FunFam" id="3.30.70.270:FF:000001">
    <property type="entry name" value="Diguanylate cyclase domain protein"/>
    <property type="match status" value="1"/>
</dbReference>
<evidence type="ECO:0000259" key="2">
    <source>
        <dbReference type="PROSITE" id="PS50887"/>
    </source>
</evidence>
<feature type="transmembrane region" description="Helical" evidence="1">
    <location>
        <begin position="20"/>
        <end position="43"/>
    </location>
</feature>
<keyword evidence="1" id="KW-0812">Transmembrane</keyword>
<proteinExistence type="predicted"/>
<dbReference type="InterPro" id="IPR043128">
    <property type="entry name" value="Rev_trsase/Diguanyl_cyclase"/>
</dbReference>
<evidence type="ECO:0000256" key="1">
    <source>
        <dbReference type="SAM" id="Phobius"/>
    </source>
</evidence>
<dbReference type="Pfam" id="PF00990">
    <property type="entry name" value="GGDEF"/>
    <property type="match status" value="1"/>
</dbReference>
<organism evidence="3 4">
    <name type="scientific">Treponema ruminis</name>
    <dbReference type="NCBI Taxonomy" id="744515"/>
    <lineage>
        <taxon>Bacteria</taxon>
        <taxon>Pseudomonadati</taxon>
        <taxon>Spirochaetota</taxon>
        <taxon>Spirochaetia</taxon>
        <taxon>Spirochaetales</taxon>
        <taxon>Treponemataceae</taxon>
        <taxon>Treponema</taxon>
    </lineage>
</organism>
<dbReference type="Gene3D" id="3.30.70.270">
    <property type="match status" value="1"/>
</dbReference>
<dbReference type="NCBIfam" id="TIGR00254">
    <property type="entry name" value="GGDEF"/>
    <property type="match status" value="1"/>
</dbReference>
<protein>
    <submittedName>
        <fullName evidence="3">Diguanylate cyclase (GGDEF)-like protein</fullName>
    </submittedName>
</protein>
<dbReference type="RefSeq" id="WP_184657922.1">
    <property type="nucleotide sequence ID" value="NZ_CP031518.1"/>
</dbReference>
<dbReference type="GO" id="GO:0003824">
    <property type="term" value="F:catalytic activity"/>
    <property type="evidence" value="ECO:0007669"/>
    <property type="project" value="UniProtKB-ARBA"/>
</dbReference>
<evidence type="ECO:0000313" key="4">
    <source>
        <dbReference type="Proteomes" id="UP000518887"/>
    </source>
</evidence>
<dbReference type="CDD" id="cd01949">
    <property type="entry name" value="GGDEF"/>
    <property type="match status" value="1"/>
</dbReference>
<evidence type="ECO:0000313" key="3">
    <source>
        <dbReference type="EMBL" id="MBB5225545.1"/>
    </source>
</evidence>
<dbReference type="PANTHER" id="PTHR46663">
    <property type="entry name" value="DIGUANYLATE CYCLASE DGCT-RELATED"/>
    <property type="match status" value="1"/>
</dbReference>
<keyword evidence="1" id="KW-0472">Membrane</keyword>
<accession>A0A7W8LLM7</accession>
<reference evidence="3 4" key="1">
    <citation type="submission" date="2020-08" db="EMBL/GenBank/DDBJ databases">
        <title>Genomic Encyclopedia of Type Strains, Phase IV (KMG-IV): sequencing the most valuable type-strain genomes for metagenomic binning, comparative biology and taxonomic classification.</title>
        <authorList>
            <person name="Goeker M."/>
        </authorList>
    </citation>
    <scope>NUCLEOTIDE SEQUENCE [LARGE SCALE GENOMIC DNA]</scope>
    <source>
        <strain evidence="3 4">DSM 103462</strain>
    </source>
</reference>
<dbReference type="InterPro" id="IPR029787">
    <property type="entry name" value="Nucleotide_cyclase"/>
</dbReference>
<gene>
    <name evidence="3" type="ORF">HNP76_000889</name>
</gene>
<keyword evidence="1" id="KW-1133">Transmembrane helix</keyword>
<dbReference type="EMBL" id="JACHFQ010000002">
    <property type="protein sequence ID" value="MBB5225545.1"/>
    <property type="molecule type" value="Genomic_DNA"/>
</dbReference>
<dbReference type="Proteomes" id="UP000518887">
    <property type="component" value="Unassembled WGS sequence"/>
</dbReference>